<organism evidence="4 5">
    <name type="scientific">Mucilaginibacter antarcticus</name>
    <dbReference type="NCBI Taxonomy" id="1855725"/>
    <lineage>
        <taxon>Bacteria</taxon>
        <taxon>Pseudomonadati</taxon>
        <taxon>Bacteroidota</taxon>
        <taxon>Sphingobacteriia</taxon>
        <taxon>Sphingobacteriales</taxon>
        <taxon>Sphingobacteriaceae</taxon>
        <taxon>Mucilaginibacter</taxon>
    </lineage>
</organism>
<comment type="caution">
    <text evidence="4">The sequence shown here is derived from an EMBL/GenBank/DDBJ whole genome shotgun (WGS) entry which is preliminary data.</text>
</comment>
<dbReference type="EMBL" id="JBHUON010000016">
    <property type="protein sequence ID" value="MFD2865711.1"/>
    <property type="molecule type" value="Genomic_DNA"/>
</dbReference>
<feature type="domain" description="Response regulatory" evidence="3">
    <location>
        <begin position="4"/>
        <end position="118"/>
    </location>
</feature>
<name>A0ABW5XSD1_9SPHI</name>
<dbReference type="InterPro" id="IPR001789">
    <property type="entry name" value="Sig_transdc_resp-reg_receiver"/>
</dbReference>
<keyword evidence="5" id="KW-1185">Reference proteome</keyword>
<accession>A0ABW5XSD1</accession>
<dbReference type="PANTHER" id="PTHR44591:SF3">
    <property type="entry name" value="RESPONSE REGULATORY DOMAIN-CONTAINING PROTEIN"/>
    <property type="match status" value="1"/>
</dbReference>
<keyword evidence="1 2" id="KW-0597">Phosphoprotein</keyword>
<dbReference type="Gene3D" id="3.40.50.2300">
    <property type="match status" value="1"/>
</dbReference>
<dbReference type="PANTHER" id="PTHR44591">
    <property type="entry name" value="STRESS RESPONSE REGULATOR PROTEIN 1"/>
    <property type="match status" value="1"/>
</dbReference>
<protein>
    <submittedName>
        <fullName evidence="4">Response regulator transcription factor</fullName>
    </submittedName>
</protein>
<evidence type="ECO:0000313" key="4">
    <source>
        <dbReference type="EMBL" id="MFD2865711.1"/>
    </source>
</evidence>
<evidence type="ECO:0000259" key="3">
    <source>
        <dbReference type="PROSITE" id="PS50110"/>
    </source>
</evidence>
<dbReference type="Pfam" id="PF00072">
    <property type="entry name" value="Response_reg"/>
    <property type="match status" value="1"/>
</dbReference>
<dbReference type="CDD" id="cd00156">
    <property type="entry name" value="REC"/>
    <property type="match status" value="1"/>
</dbReference>
<evidence type="ECO:0000256" key="2">
    <source>
        <dbReference type="PROSITE-ProRule" id="PRU00169"/>
    </source>
</evidence>
<dbReference type="RefSeq" id="WP_377128539.1">
    <property type="nucleotide sequence ID" value="NZ_JBHUHN010000001.1"/>
</dbReference>
<dbReference type="InterPro" id="IPR050595">
    <property type="entry name" value="Bact_response_regulator"/>
</dbReference>
<dbReference type="PROSITE" id="PS50110">
    <property type="entry name" value="RESPONSE_REGULATORY"/>
    <property type="match status" value="1"/>
</dbReference>
<dbReference type="SUPFAM" id="SSF52172">
    <property type="entry name" value="CheY-like"/>
    <property type="match status" value="1"/>
</dbReference>
<evidence type="ECO:0000256" key="1">
    <source>
        <dbReference type="ARBA" id="ARBA00022553"/>
    </source>
</evidence>
<proteinExistence type="predicted"/>
<evidence type="ECO:0000313" key="5">
    <source>
        <dbReference type="Proteomes" id="UP001597601"/>
    </source>
</evidence>
<feature type="modified residue" description="4-aspartylphosphate" evidence="2">
    <location>
        <position position="53"/>
    </location>
</feature>
<sequence length="126" mass="14147">MQKKILVIDNDIDILDVMYEVLKYEGFDVKAVLHTTDIVQLVDDYQPDLLLIDYILDGVNGGEICSQIKAQHNTTSLPVILISAYPKADDASKQYCCNAFISKPFDLDHLTGQINRLLTPSAQYVN</sequence>
<reference evidence="5" key="1">
    <citation type="journal article" date="2019" name="Int. J. Syst. Evol. Microbiol.">
        <title>The Global Catalogue of Microorganisms (GCM) 10K type strain sequencing project: providing services to taxonomists for standard genome sequencing and annotation.</title>
        <authorList>
            <consortium name="The Broad Institute Genomics Platform"/>
            <consortium name="The Broad Institute Genome Sequencing Center for Infectious Disease"/>
            <person name="Wu L."/>
            <person name="Ma J."/>
        </authorList>
    </citation>
    <scope>NUCLEOTIDE SEQUENCE [LARGE SCALE GENOMIC DNA]</scope>
    <source>
        <strain evidence="5">KCTC 52232</strain>
    </source>
</reference>
<gene>
    <name evidence="4" type="ORF">ACFSYC_13510</name>
</gene>
<dbReference type="SMART" id="SM00448">
    <property type="entry name" value="REC"/>
    <property type="match status" value="1"/>
</dbReference>
<dbReference type="InterPro" id="IPR011006">
    <property type="entry name" value="CheY-like_superfamily"/>
</dbReference>
<dbReference type="Proteomes" id="UP001597601">
    <property type="component" value="Unassembled WGS sequence"/>
</dbReference>